<dbReference type="AlphaFoldDB" id="X1HPD8"/>
<gene>
    <name evidence="3" type="ORF">S03H2_12622</name>
</gene>
<feature type="domain" description="Pyruvate flavodoxin/ferredoxin oxidoreductase pyrimidine binding" evidence="2">
    <location>
        <begin position="1"/>
        <end position="79"/>
    </location>
</feature>
<name>X1HPD8_9ZZZZ</name>
<evidence type="ECO:0000313" key="3">
    <source>
        <dbReference type="EMBL" id="GAH47158.1"/>
    </source>
</evidence>
<dbReference type="Gene3D" id="3.40.50.970">
    <property type="match status" value="1"/>
</dbReference>
<proteinExistence type="predicted"/>
<dbReference type="Pfam" id="PF01855">
    <property type="entry name" value="POR_N"/>
    <property type="match status" value="1"/>
</dbReference>
<dbReference type="SUPFAM" id="SSF52518">
    <property type="entry name" value="Thiamin diphosphate-binding fold (THDP-binding)"/>
    <property type="match status" value="1"/>
</dbReference>
<sequence length="92" mass="10358">MIFAPGSIEDAFMLTQRAFNITQKYHVPVFILPDQYLVDSYYNINSLNINTLEINKNIVKTGSNYERYKFTESGISPRGVPGYGDGLVDADS</sequence>
<feature type="non-terminal residue" evidence="3">
    <location>
        <position position="92"/>
    </location>
</feature>
<organism evidence="3">
    <name type="scientific">marine sediment metagenome</name>
    <dbReference type="NCBI Taxonomy" id="412755"/>
    <lineage>
        <taxon>unclassified sequences</taxon>
        <taxon>metagenomes</taxon>
        <taxon>ecological metagenomes</taxon>
    </lineage>
</organism>
<evidence type="ECO:0000259" key="2">
    <source>
        <dbReference type="Pfam" id="PF01855"/>
    </source>
</evidence>
<dbReference type="InterPro" id="IPR002880">
    <property type="entry name" value="Pyrv_Fd/Flavodoxin_OxRdtase_N"/>
</dbReference>
<keyword evidence="1" id="KW-0560">Oxidoreductase</keyword>
<reference evidence="3" key="1">
    <citation type="journal article" date="2014" name="Front. Microbiol.">
        <title>High frequency of phylogenetically diverse reductive dehalogenase-homologous genes in deep subseafloor sedimentary metagenomes.</title>
        <authorList>
            <person name="Kawai M."/>
            <person name="Futagami T."/>
            <person name="Toyoda A."/>
            <person name="Takaki Y."/>
            <person name="Nishi S."/>
            <person name="Hori S."/>
            <person name="Arai W."/>
            <person name="Tsubouchi T."/>
            <person name="Morono Y."/>
            <person name="Uchiyama I."/>
            <person name="Ito T."/>
            <person name="Fujiyama A."/>
            <person name="Inagaki F."/>
            <person name="Takami H."/>
        </authorList>
    </citation>
    <scope>NUCLEOTIDE SEQUENCE</scope>
    <source>
        <strain evidence="3">Expedition CK06-06</strain>
    </source>
</reference>
<accession>X1HPD8</accession>
<dbReference type="GO" id="GO:0016491">
    <property type="term" value="F:oxidoreductase activity"/>
    <property type="evidence" value="ECO:0007669"/>
    <property type="project" value="UniProtKB-KW"/>
</dbReference>
<evidence type="ECO:0000256" key="1">
    <source>
        <dbReference type="ARBA" id="ARBA00023002"/>
    </source>
</evidence>
<comment type="caution">
    <text evidence="3">The sequence shown here is derived from an EMBL/GenBank/DDBJ whole genome shotgun (WGS) entry which is preliminary data.</text>
</comment>
<dbReference type="EMBL" id="BARU01006415">
    <property type="protein sequence ID" value="GAH47158.1"/>
    <property type="molecule type" value="Genomic_DNA"/>
</dbReference>
<dbReference type="InterPro" id="IPR029061">
    <property type="entry name" value="THDP-binding"/>
</dbReference>
<protein>
    <recommendedName>
        <fullName evidence="2">Pyruvate flavodoxin/ferredoxin oxidoreductase pyrimidine binding domain-containing protein</fullName>
    </recommendedName>
</protein>